<dbReference type="RefSeq" id="WP_305389174.1">
    <property type="nucleotide sequence ID" value="NZ_CP117450.1"/>
</dbReference>
<protein>
    <submittedName>
        <fullName evidence="1">Uncharacterized protein</fullName>
    </submittedName>
</protein>
<dbReference type="Proteomes" id="UP001236748">
    <property type="component" value="Chromosome"/>
</dbReference>
<proteinExistence type="predicted"/>
<accession>A0ABY9FVJ7</accession>
<name>A0ABY9FVJ7_9PSED</name>
<keyword evidence="2" id="KW-1185">Reference proteome</keyword>
<evidence type="ECO:0000313" key="2">
    <source>
        <dbReference type="Proteomes" id="UP001236748"/>
    </source>
</evidence>
<gene>
    <name evidence="1" type="ORF">PSH67_01470</name>
</gene>
<reference evidence="1 2" key="1">
    <citation type="submission" date="2023-02" db="EMBL/GenBank/DDBJ databases">
        <title>Evolution of Hrp T3SS in non-pathogenic Pseudomonas fluorescens.</title>
        <authorList>
            <person name="Liao K."/>
            <person name="Wei H."/>
            <person name="Gu Y."/>
        </authorList>
    </citation>
    <scope>NUCLEOTIDE SEQUENCE [LARGE SCALE GENOMIC DNA]</scope>
    <source>
        <strain evidence="1 2">FP2043</strain>
    </source>
</reference>
<evidence type="ECO:0000313" key="1">
    <source>
        <dbReference type="EMBL" id="WLH07357.1"/>
    </source>
</evidence>
<sequence>MTKQNPRRPTPADTFRTLDKTLLSGWRIPTLHCKTLIVVSLLAFAVDGARLYEAQADGAAGVTHP</sequence>
<organism evidence="1 2">
    <name type="scientific">Pseudomonas lurida</name>
    <dbReference type="NCBI Taxonomy" id="244566"/>
    <lineage>
        <taxon>Bacteria</taxon>
        <taxon>Pseudomonadati</taxon>
        <taxon>Pseudomonadota</taxon>
        <taxon>Gammaproteobacteria</taxon>
        <taxon>Pseudomonadales</taxon>
        <taxon>Pseudomonadaceae</taxon>
        <taxon>Pseudomonas</taxon>
    </lineage>
</organism>
<dbReference type="EMBL" id="CP117450">
    <property type="protein sequence ID" value="WLH07357.1"/>
    <property type="molecule type" value="Genomic_DNA"/>
</dbReference>